<gene>
    <name evidence="4" type="ORF">QBC33DRAFT_538511</name>
</gene>
<dbReference type="AlphaFoldDB" id="A0AAJ0C2G8"/>
<dbReference type="Pfam" id="PF24883">
    <property type="entry name" value="NPHP3_N"/>
    <property type="match status" value="1"/>
</dbReference>
<evidence type="ECO:0000256" key="1">
    <source>
        <dbReference type="ARBA" id="ARBA00022737"/>
    </source>
</evidence>
<keyword evidence="5" id="KW-1185">Reference proteome</keyword>
<feature type="compositionally biased region" description="Basic and acidic residues" evidence="2">
    <location>
        <begin position="18"/>
        <end position="29"/>
    </location>
</feature>
<dbReference type="SUPFAM" id="SSF53474">
    <property type="entry name" value="alpha/beta-Hydrolases"/>
    <property type="match status" value="1"/>
</dbReference>
<dbReference type="InterPro" id="IPR027417">
    <property type="entry name" value="P-loop_NTPase"/>
</dbReference>
<name>A0AAJ0C2G8_9PEZI</name>
<sequence>MSWLCKRLKRFFPRGKKVGTEKAKEKKPASGDPIKTQPKPISPLLNSVRPISPPLNSVEPISPPLNSVGPIVLVDNIGGGAAGVGASGTDIVLVHGLRGSSLGTWSKGDICWPRDFLMKDVKHIRVITWGYDASIANIFDSASQESIYGHAGTLLNDLARVRVGITRPVVFVCHSLGGLVVKQALIVANSYKHNERHPTLAAIFIHTAGVIFMGTPYRGSSKEPYGDVIANIAKLALQQPNKQLLQTLRQDSHILEGQRNDFTTISRDMEIVCVREEKATAIGMIVPETSASYEGFKVLPGSINANHMNMVKFASQTDQGYQRTLGWIVALCNTARVAQQEAMNPHKGRINEILRILHFPSIDQRELSIEPAYANTCTWIMEGNSVTKTNDHSAPQFKAWLENDESVFWISGKAGCGKSTLMKYVYHHVDTKAAISKLANDKKLVMAQYFFRENGDNMQKSREGMIRSILYQILKERSDLIPVAFPTFMGDMLPTYETINIWTTLSNALFSMLDHLQDSKVCLFIDGLDEYRMIDKMHCYTEEQLDLTYDGNNEDETWGLSDWIVEGHEQIADFVIRLKNLSNVKVCLSSRELNIFESKFSEFPRIQVHQHIAGAIKRYCEGRLAEDAHDLEDREKFVSSITDKSRGVFLWVQIVITMLVDGCRNGDNPRELWEALDKLPQRLGGKDGLYMLMMQNVKRKDLLMGARLFQLVMHFQASQIYPTYSLDMVTLFLAEEGHLDTDGDGGLRARKDRFAPRTWEELRRRCTNLQRRLKSRCFGLLEGTGDVQFIHQTAKEFMSRAYLWNLIFPDSYVLIPEMDKDLALLSGLIRRMKCCQEAVLQLQKTQNTGQSPGKSWLRSETPNPSDTAIRLVDLALQTVDRLHDRFGNVDNLEELVDELDAAASDLLGGRNVGLTGPLHRSWVEIMFHESESSGHPTSLLELMTCRNVESYVVSKLKGNGITQPQSQILLQAASRRADLIWRGQNYGWIGSEPSPKIVAALLAAGADPNSEHDKRDESNAAVGPQKVTAWTDFLLDTFRYRRSRGSISSEQLAIIDLFLKYGADPTARVYDKKSGEFITVEILLNNHPTGRASD</sequence>
<accession>A0AAJ0C2G8</accession>
<evidence type="ECO:0000259" key="3">
    <source>
        <dbReference type="Pfam" id="PF24883"/>
    </source>
</evidence>
<dbReference type="InterPro" id="IPR029058">
    <property type="entry name" value="AB_hydrolase_fold"/>
</dbReference>
<protein>
    <recommendedName>
        <fullName evidence="3">Nephrocystin 3-like N-terminal domain-containing protein</fullName>
    </recommendedName>
</protein>
<dbReference type="RefSeq" id="XP_060283710.1">
    <property type="nucleotide sequence ID" value="XM_060427892.1"/>
</dbReference>
<evidence type="ECO:0000313" key="4">
    <source>
        <dbReference type="EMBL" id="KAK1767497.1"/>
    </source>
</evidence>
<dbReference type="Proteomes" id="UP001244011">
    <property type="component" value="Unassembled WGS sequence"/>
</dbReference>
<comment type="caution">
    <text evidence="4">The sequence shown here is derived from an EMBL/GenBank/DDBJ whole genome shotgun (WGS) entry which is preliminary data.</text>
</comment>
<dbReference type="PANTHER" id="PTHR10039">
    <property type="entry name" value="AMELOGENIN"/>
    <property type="match status" value="1"/>
</dbReference>
<reference evidence="4" key="1">
    <citation type="submission" date="2023-06" db="EMBL/GenBank/DDBJ databases">
        <title>Genome-scale phylogeny and comparative genomics of the fungal order Sordariales.</title>
        <authorList>
            <consortium name="Lawrence Berkeley National Laboratory"/>
            <person name="Hensen N."/>
            <person name="Bonometti L."/>
            <person name="Westerberg I."/>
            <person name="Brannstrom I.O."/>
            <person name="Guillou S."/>
            <person name="Cros-Aarteil S."/>
            <person name="Calhoun S."/>
            <person name="Haridas S."/>
            <person name="Kuo A."/>
            <person name="Mondo S."/>
            <person name="Pangilinan J."/>
            <person name="Riley R."/>
            <person name="Labutti K."/>
            <person name="Andreopoulos B."/>
            <person name="Lipzen A."/>
            <person name="Chen C."/>
            <person name="Yanf M."/>
            <person name="Daum C."/>
            <person name="Ng V."/>
            <person name="Clum A."/>
            <person name="Steindorff A."/>
            <person name="Ohm R."/>
            <person name="Martin F."/>
            <person name="Silar P."/>
            <person name="Natvig D."/>
            <person name="Lalanne C."/>
            <person name="Gautier V."/>
            <person name="Ament-Velasquez S.L."/>
            <person name="Kruys A."/>
            <person name="Hutchinson M.I."/>
            <person name="Powell A.J."/>
            <person name="Barry K."/>
            <person name="Miller A.N."/>
            <person name="Grigoriev I.V."/>
            <person name="Debuchy R."/>
            <person name="Gladieux P."/>
            <person name="Thoren M.H."/>
            <person name="Johannesson H."/>
        </authorList>
    </citation>
    <scope>NUCLEOTIDE SEQUENCE</scope>
    <source>
        <strain evidence="4">8032-3</strain>
    </source>
</reference>
<proteinExistence type="predicted"/>
<dbReference type="GeneID" id="85311079"/>
<dbReference type="PANTHER" id="PTHR10039:SF5">
    <property type="entry name" value="NACHT DOMAIN-CONTAINING PROTEIN"/>
    <property type="match status" value="1"/>
</dbReference>
<evidence type="ECO:0000313" key="5">
    <source>
        <dbReference type="Proteomes" id="UP001244011"/>
    </source>
</evidence>
<dbReference type="InterPro" id="IPR056884">
    <property type="entry name" value="NPHP3-like_N"/>
</dbReference>
<dbReference type="Gene3D" id="3.40.50.300">
    <property type="entry name" value="P-loop containing nucleotide triphosphate hydrolases"/>
    <property type="match status" value="1"/>
</dbReference>
<feature type="region of interest" description="Disordered" evidence="2">
    <location>
        <begin position="15"/>
        <end position="46"/>
    </location>
</feature>
<dbReference type="EMBL" id="MU839008">
    <property type="protein sequence ID" value="KAK1767497.1"/>
    <property type="molecule type" value="Genomic_DNA"/>
</dbReference>
<feature type="domain" description="Nephrocystin 3-like N-terminal" evidence="3">
    <location>
        <begin position="394"/>
        <end position="533"/>
    </location>
</feature>
<dbReference type="SUPFAM" id="SSF52540">
    <property type="entry name" value="P-loop containing nucleoside triphosphate hydrolases"/>
    <property type="match status" value="1"/>
</dbReference>
<organism evidence="4 5">
    <name type="scientific">Phialemonium atrogriseum</name>
    <dbReference type="NCBI Taxonomy" id="1093897"/>
    <lineage>
        <taxon>Eukaryota</taxon>
        <taxon>Fungi</taxon>
        <taxon>Dikarya</taxon>
        <taxon>Ascomycota</taxon>
        <taxon>Pezizomycotina</taxon>
        <taxon>Sordariomycetes</taxon>
        <taxon>Sordariomycetidae</taxon>
        <taxon>Cephalothecales</taxon>
        <taxon>Cephalothecaceae</taxon>
        <taxon>Phialemonium</taxon>
    </lineage>
</organism>
<dbReference type="Gene3D" id="3.40.50.1820">
    <property type="entry name" value="alpha/beta hydrolase"/>
    <property type="match status" value="1"/>
</dbReference>
<keyword evidence="1" id="KW-0677">Repeat</keyword>
<evidence type="ECO:0000256" key="2">
    <source>
        <dbReference type="SAM" id="MobiDB-lite"/>
    </source>
</evidence>